<organism evidence="1 2">
    <name type="scientific">Paramecium sonneborni</name>
    <dbReference type="NCBI Taxonomy" id="65129"/>
    <lineage>
        <taxon>Eukaryota</taxon>
        <taxon>Sar</taxon>
        <taxon>Alveolata</taxon>
        <taxon>Ciliophora</taxon>
        <taxon>Intramacronucleata</taxon>
        <taxon>Oligohymenophorea</taxon>
        <taxon>Peniculida</taxon>
        <taxon>Parameciidae</taxon>
        <taxon>Paramecium</taxon>
    </lineage>
</organism>
<accession>A0A8S1RNN7</accession>
<name>A0A8S1RNN7_9CILI</name>
<reference evidence="1" key="1">
    <citation type="submission" date="2021-01" db="EMBL/GenBank/DDBJ databases">
        <authorList>
            <consortium name="Genoscope - CEA"/>
            <person name="William W."/>
        </authorList>
    </citation>
    <scope>NUCLEOTIDE SEQUENCE</scope>
</reference>
<proteinExistence type="predicted"/>
<keyword evidence="2" id="KW-1185">Reference proteome</keyword>
<gene>
    <name evidence="1" type="ORF">PSON_ATCC_30995.1.T2050007</name>
</gene>
<dbReference type="Proteomes" id="UP000692954">
    <property type="component" value="Unassembled WGS sequence"/>
</dbReference>
<evidence type="ECO:0000313" key="1">
    <source>
        <dbReference type="EMBL" id="CAD8129037.1"/>
    </source>
</evidence>
<dbReference type="EMBL" id="CAJJDN010000205">
    <property type="protein sequence ID" value="CAD8129037.1"/>
    <property type="molecule type" value="Genomic_DNA"/>
</dbReference>
<sequence length="300" mass="35462">MDCFLEGKIIMNVGGYTKFLIGCCYTIKKGKNKDYGEIQYKIIEIKHEFTKLENTIMTRGSDNGIIFTNQVKIDGGFYNNQGQRKGNRLSWMKDFKFKNKSFIMVNIIKKGQRLVNGILAIVYIMSRNINQCVNILRVVDQLIKIGKWIELWEGFQSMAQVISNSLQNFKCMKIGQWDINYCDPDDRNGYKQMQVNILIYNFSISPITLLEFIMIKNKIQIHKFLMDNNTSDQFLDSLRKQHQFCYQLNLFFQHFCNLRVQISIQQSLLIDYQFSTMWESNSTLFYIYIKVRLYYFSISG</sequence>
<comment type="caution">
    <text evidence="1">The sequence shown here is derived from an EMBL/GenBank/DDBJ whole genome shotgun (WGS) entry which is preliminary data.</text>
</comment>
<dbReference type="OrthoDB" id="5981048at2759"/>
<protein>
    <submittedName>
        <fullName evidence="1">Uncharacterized protein</fullName>
    </submittedName>
</protein>
<evidence type="ECO:0000313" key="2">
    <source>
        <dbReference type="Proteomes" id="UP000692954"/>
    </source>
</evidence>
<dbReference type="AlphaFoldDB" id="A0A8S1RNN7"/>